<dbReference type="SUPFAM" id="SSF53335">
    <property type="entry name" value="S-adenosyl-L-methionine-dependent methyltransferases"/>
    <property type="match status" value="1"/>
</dbReference>
<name>A0A9E8RWK3_9BACI</name>
<dbReference type="InterPro" id="IPR006901">
    <property type="entry name" value="TrmK"/>
</dbReference>
<dbReference type="KEGG" id="faf:OE104_03425"/>
<gene>
    <name evidence="1" type="ORF">OE104_03425</name>
</gene>
<protein>
    <submittedName>
        <fullName evidence="1">tRNA (Adenine(22)-N(1))-methyltransferase TrmK</fullName>
    </submittedName>
</protein>
<dbReference type="Pfam" id="PF04816">
    <property type="entry name" value="TrmK"/>
    <property type="match status" value="1"/>
</dbReference>
<dbReference type="PANTHER" id="PTHR38451">
    <property type="entry name" value="TRNA (ADENINE(22)-N(1))-METHYLTRANSFERASE"/>
    <property type="match status" value="1"/>
</dbReference>
<dbReference type="RefSeq" id="WP_275418179.1">
    <property type="nucleotide sequence ID" value="NZ_CP106878.1"/>
</dbReference>
<evidence type="ECO:0000313" key="1">
    <source>
        <dbReference type="EMBL" id="WAA10394.1"/>
    </source>
</evidence>
<keyword evidence="2" id="KW-1185">Reference proteome</keyword>
<organism evidence="1 2">
    <name type="scientific">Fervidibacillus albus</name>
    <dbReference type="NCBI Taxonomy" id="2980026"/>
    <lineage>
        <taxon>Bacteria</taxon>
        <taxon>Bacillati</taxon>
        <taxon>Bacillota</taxon>
        <taxon>Bacilli</taxon>
        <taxon>Bacillales</taxon>
        <taxon>Bacillaceae</taxon>
        <taxon>Fervidibacillus</taxon>
    </lineage>
</organism>
<dbReference type="EMBL" id="CP106878">
    <property type="protein sequence ID" value="WAA10394.1"/>
    <property type="molecule type" value="Genomic_DNA"/>
</dbReference>
<reference evidence="1" key="1">
    <citation type="submission" date="2022-09" db="EMBL/GenBank/DDBJ databases">
        <title>Complete Genomes of Fervidibacillus albus and Fervidibacillus halotolerans isolated from tidal flat sediments.</title>
        <authorList>
            <person name="Kwon K.K."/>
            <person name="Yang S.-H."/>
            <person name="Park M.J."/>
            <person name="Oh H.-M."/>
        </authorList>
    </citation>
    <scope>NUCLEOTIDE SEQUENCE</scope>
    <source>
        <strain evidence="1">MEBiC13591</strain>
    </source>
</reference>
<dbReference type="PANTHER" id="PTHR38451:SF1">
    <property type="entry name" value="TRNA (ADENINE(22)-N(1))-METHYLTRANSFERASE"/>
    <property type="match status" value="1"/>
</dbReference>
<dbReference type="Gene3D" id="3.40.50.150">
    <property type="entry name" value="Vaccinia Virus protein VP39"/>
    <property type="match status" value="1"/>
</dbReference>
<dbReference type="AlphaFoldDB" id="A0A9E8RWK3"/>
<dbReference type="InterPro" id="IPR029063">
    <property type="entry name" value="SAM-dependent_MTases_sf"/>
</dbReference>
<dbReference type="GO" id="GO:0160105">
    <property type="term" value="F:tRNA (adenine(22)-N1)-methyltransferase activity"/>
    <property type="evidence" value="ECO:0007669"/>
    <property type="project" value="InterPro"/>
</dbReference>
<proteinExistence type="predicted"/>
<sequence>MIQISERLKKIARFLPKNGTVADIGSDHAYLPIYALFEGIVQYAISGEVAEGPYQSALSNVRKYHLQEKISVRMGDGLAVIEPEDQVDCIVIAGMGGALIEKILHTGQNRLEGVQRLVLQPNGNAHLVRNWLYENGWQIIQETIMEEDGHIYEIIVAEKGHMIIPNEVKEKQLFFGPLLLKENSPILQKKWAMEKRGWMKILNDLQKAKETEETKRKKRQLETYVQWYEEVFNNEKSERT</sequence>
<accession>A0A9E8RWK3</accession>
<dbReference type="Proteomes" id="UP001164718">
    <property type="component" value="Chromosome"/>
</dbReference>
<evidence type="ECO:0000313" key="2">
    <source>
        <dbReference type="Proteomes" id="UP001164718"/>
    </source>
</evidence>
<dbReference type="PIRSF" id="PIRSF018637">
    <property type="entry name" value="TrmK"/>
    <property type="match status" value="1"/>
</dbReference>
<dbReference type="Gene3D" id="1.10.287.1890">
    <property type="match status" value="1"/>
</dbReference>